<sequence length="244" mass="26096">MPTLAAVARATTAAVAAFNGTMQPGYTFRGYEYSFVDKSIVGCAAEGKTGHALQSGWLGDDQGMTIEKCLQYCGTKNMPLSGLEFGKDCYCGKFLLESSTLYPNQAKCDMNCPGNSLQNCGGSLSLSIFNNTKLLAPKPPSKVGTWAFESCYMELQGARVLPDVLWVKNGMTLDMCTSYCATNGKYKYGGVENGNECFCGNNMTPGAKNAYDLDCPMTCDIPCGGNDKQICGGNGVITVYRNTV</sequence>
<gene>
    <name evidence="8" type="ORF">N8I77_006194</name>
</gene>
<dbReference type="InterPro" id="IPR051836">
    <property type="entry name" value="Kremen_rcpt"/>
</dbReference>
<comment type="subcellular location">
    <subcellularLocation>
        <location evidence="1">Membrane</location>
        <topology evidence="1">Single-pass membrane protein</topology>
    </subcellularLocation>
</comment>
<dbReference type="Pfam" id="PF01822">
    <property type="entry name" value="WSC"/>
    <property type="match status" value="2"/>
</dbReference>
<evidence type="ECO:0000256" key="1">
    <source>
        <dbReference type="ARBA" id="ARBA00004167"/>
    </source>
</evidence>
<evidence type="ECO:0000256" key="4">
    <source>
        <dbReference type="ARBA" id="ARBA00022989"/>
    </source>
</evidence>
<feature type="domain" description="WSC" evidence="7">
    <location>
        <begin position="37"/>
        <end position="132"/>
    </location>
</feature>
<proteinExistence type="predicted"/>
<keyword evidence="2" id="KW-0812">Transmembrane</keyword>
<reference evidence="8" key="1">
    <citation type="submission" date="2023-06" db="EMBL/GenBank/DDBJ databases">
        <authorList>
            <person name="Noh H."/>
        </authorList>
    </citation>
    <scope>NUCLEOTIDE SEQUENCE</scope>
    <source>
        <strain evidence="8">DUCC20226</strain>
    </source>
</reference>
<keyword evidence="3" id="KW-0732">Signal</keyword>
<name>A0AAD9SHM5_PHOAM</name>
<dbReference type="EMBL" id="JAUJFL010000003">
    <property type="protein sequence ID" value="KAK2607528.1"/>
    <property type="molecule type" value="Genomic_DNA"/>
</dbReference>
<keyword evidence="6" id="KW-0325">Glycoprotein</keyword>
<dbReference type="PANTHER" id="PTHR24269">
    <property type="entry name" value="KREMEN PROTEIN"/>
    <property type="match status" value="1"/>
</dbReference>
<evidence type="ECO:0000256" key="6">
    <source>
        <dbReference type="ARBA" id="ARBA00023180"/>
    </source>
</evidence>
<protein>
    <recommendedName>
        <fullName evidence="7">WSC domain-containing protein</fullName>
    </recommendedName>
</protein>
<keyword evidence="4" id="KW-1133">Transmembrane helix</keyword>
<dbReference type="InterPro" id="IPR002889">
    <property type="entry name" value="WSC_carb-bd"/>
</dbReference>
<evidence type="ECO:0000313" key="8">
    <source>
        <dbReference type="EMBL" id="KAK2607528.1"/>
    </source>
</evidence>
<evidence type="ECO:0000256" key="3">
    <source>
        <dbReference type="ARBA" id="ARBA00022729"/>
    </source>
</evidence>
<dbReference type="SMART" id="SM00321">
    <property type="entry name" value="WSC"/>
    <property type="match status" value="2"/>
</dbReference>
<organism evidence="8 9">
    <name type="scientific">Phomopsis amygdali</name>
    <name type="common">Fusicoccum amygdali</name>
    <dbReference type="NCBI Taxonomy" id="1214568"/>
    <lineage>
        <taxon>Eukaryota</taxon>
        <taxon>Fungi</taxon>
        <taxon>Dikarya</taxon>
        <taxon>Ascomycota</taxon>
        <taxon>Pezizomycotina</taxon>
        <taxon>Sordariomycetes</taxon>
        <taxon>Sordariomycetidae</taxon>
        <taxon>Diaporthales</taxon>
        <taxon>Diaporthaceae</taxon>
        <taxon>Diaporthe</taxon>
    </lineage>
</organism>
<evidence type="ECO:0000259" key="7">
    <source>
        <dbReference type="PROSITE" id="PS51212"/>
    </source>
</evidence>
<accession>A0AAD9SHM5</accession>
<evidence type="ECO:0000256" key="2">
    <source>
        <dbReference type="ARBA" id="ARBA00022692"/>
    </source>
</evidence>
<feature type="domain" description="WSC" evidence="7">
    <location>
        <begin position="145"/>
        <end position="243"/>
    </location>
</feature>
<dbReference type="GO" id="GO:0005886">
    <property type="term" value="C:plasma membrane"/>
    <property type="evidence" value="ECO:0007669"/>
    <property type="project" value="TreeGrafter"/>
</dbReference>
<dbReference type="PANTHER" id="PTHR24269:SF16">
    <property type="entry name" value="PROTEIN SLG1"/>
    <property type="match status" value="1"/>
</dbReference>
<comment type="caution">
    <text evidence="8">The sequence shown here is derived from an EMBL/GenBank/DDBJ whole genome shotgun (WGS) entry which is preliminary data.</text>
</comment>
<keyword evidence="9" id="KW-1185">Reference proteome</keyword>
<dbReference type="PROSITE" id="PS51212">
    <property type="entry name" value="WSC"/>
    <property type="match status" value="2"/>
</dbReference>
<dbReference type="AlphaFoldDB" id="A0AAD9SHM5"/>
<dbReference type="Proteomes" id="UP001265746">
    <property type="component" value="Unassembled WGS sequence"/>
</dbReference>
<evidence type="ECO:0000256" key="5">
    <source>
        <dbReference type="ARBA" id="ARBA00023136"/>
    </source>
</evidence>
<keyword evidence="5" id="KW-0472">Membrane</keyword>
<evidence type="ECO:0000313" key="9">
    <source>
        <dbReference type="Proteomes" id="UP001265746"/>
    </source>
</evidence>